<reference evidence="1" key="2">
    <citation type="submission" date="2022-08" db="UniProtKB">
        <authorList>
            <consortium name="EnsemblMetazoa"/>
        </authorList>
    </citation>
    <scope>IDENTIFICATION</scope>
    <source>
        <strain evidence="1">STECLA/ALBI9_A</strain>
    </source>
</reference>
<sequence>MLGLSILTGIAQSAALAHDVPISGDPVGCRRKQKGKDEKGCKMQQKTSVKVMNNIYTQSM</sequence>
<dbReference type="AlphaFoldDB" id="A0A182FGD6"/>
<dbReference type="EnsemblMetazoa" id="AALB005577-RA">
    <property type="protein sequence ID" value="AALB005577-PA"/>
    <property type="gene ID" value="AALB005577"/>
</dbReference>
<proteinExistence type="predicted"/>
<organism evidence="1 2">
    <name type="scientific">Anopheles albimanus</name>
    <name type="common">New world malaria mosquito</name>
    <dbReference type="NCBI Taxonomy" id="7167"/>
    <lineage>
        <taxon>Eukaryota</taxon>
        <taxon>Metazoa</taxon>
        <taxon>Ecdysozoa</taxon>
        <taxon>Arthropoda</taxon>
        <taxon>Hexapoda</taxon>
        <taxon>Insecta</taxon>
        <taxon>Pterygota</taxon>
        <taxon>Neoptera</taxon>
        <taxon>Endopterygota</taxon>
        <taxon>Diptera</taxon>
        <taxon>Nematocera</taxon>
        <taxon>Culicoidea</taxon>
        <taxon>Culicidae</taxon>
        <taxon>Anophelinae</taxon>
        <taxon>Anopheles</taxon>
    </lineage>
</organism>
<evidence type="ECO:0000313" key="2">
    <source>
        <dbReference type="Proteomes" id="UP000069272"/>
    </source>
</evidence>
<evidence type="ECO:0000313" key="1">
    <source>
        <dbReference type="EnsemblMetazoa" id="AALB005577-PA"/>
    </source>
</evidence>
<keyword evidence="2" id="KW-1185">Reference proteome</keyword>
<accession>A0A182FGD6</accession>
<name>A0A182FGD6_ANOAL</name>
<dbReference type="VEuPathDB" id="VectorBase:AALB005577"/>
<protein>
    <submittedName>
        <fullName evidence="1">Uncharacterized protein</fullName>
    </submittedName>
</protein>
<reference evidence="1 2" key="1">
    <citation type="journal article" date="2017" name="G3 (Bethesda)">
        <title>The Physical Genome Mapping of Anopheles albimanus Corrected Scaffold Misassemblies and Identified Interarm Rearrangements in Genus Anopheles.</title>
        <authorList>
            <person name="Artemov G.N."/>
            <person name="Peery A.N."/>
            <person name="Jiang X."/>
            <person name="Tu Z."/>
            <person name="Stegniy V.N."/>
            <person name="Sharakhova M.V."/>
            <person name="Sharakhov I.V."/>
        </authorList>
    </citation>
    <scope>NUCLEOTIDE SEQUENCE [LARGE SCALE GENOMIC DNA]</scope>
    <source>
        <strain evidence="1 2">ALBI9_A</strain>
    </source>
</reference>
<dbReference type="Proteomes" id="UP000069272">
    <property type="component" value="Chromosome 3L"/>
</dbReference>